<dbReference type="OrthoDB" id="4133219at2"/>
<dbReference type="GO" id="GO:0004497">
    <property type="term" value="F:monooxygenase activity"/>
    <property type="evidence" value="ECO:0007669"/>
    <property type="project" value="UniProtKB-KW"/>
</dbReference>
<sequence>MTATPTVTAIDVDERGIPSIDPELMPRVVRGVDWRAQMDALREAFPYFRVGTDKTIWVTRWEAARDVFADQETYYEPNWVEAFGSHDALLDGSGFQFRDGFDPAAGLKRQLRLRQAVMEHFSPKYIQAWQSTMHEIATDLLARFSDRGECDFVNEFSKFYFPYVSARWLGAPQEDWDTLVHWQHEIFQLKQSSGDDRMLHMSGEAMNGVLGYINKLMDDKRAKPDESFTSYVLQASIDGRQLTEEEARGVLTITVLGSGHTVTSHLGETFRHLATHPPLQQMIAAHPDSIDQLAEEMLRLYSPFGHSRTVTRDVELHGLQLHRGDQVFMMYTMANRDPRCPGFGSVDVERKPNPHLAFNFGPRRCIGIHWARISRNIAIEEWHRRIPSYRIKDGVELTEQIYAGTGFPSLPLVWG</sequence>
<dbReference type="PANTHER" id="PTHR46696">
    <property type="entry name" value="P450, PUTATIVE (EUROFUNG)-RELATED"/>
    <property type="match status" value="1"/>
</dbReference>
<dbReference type="PROSITE" id="PS00086">
    <property type="entry name" value="CYTOCHROME_P450"/>
    <property type="match status" value="1"/>
</dbReference>
<keyword evidence="2" id="KW-0503">Monooxygenase</keyword>
<keyword evidence="2" id="KW-0560">Oxidoreductase</keyword>
<keyword evidence="2" id="KW-0479">Metal-binding</keyword>
<protein>
    <submittedName>
        <fullName evidence="3">Cytochrome P450</fullName>
    </submittedName>
</protein>
<dbReference type="PANTHER" id="PTHR46696:SF6">
    <property type="entry name" value="P450, PUTATIVE (EUROFUNG)-RELATED"/>
    <property type="match status" value="1"/>
</dbReference>
<dbReference type="EMBL" id="FRCS01000006">
    <property type="protein sequence ID" value="SHN39743.1"/>
    <property type="molecule type" value="Genomic_DNA"/>
</dbReference>
<dbReference type="Gene3D" id="1.10.630.10">
    <property type="entry name" value="Cytochrome P450"/>
    <property type="match status" value="1"/>
</dbReference>
<dbReference type="Pfam" id="PF00067">
    <property type="entry name" value="p450"/>
    <property type="match status" value="1"/>
</dbReference>
<dbReference type="STRING" id="134849.SAMN05443668_106351"/>
<dbReference type="GO" id="GO:0016705">
    <property type="term" value="F:oxidoreductase activity, acting on paired donors, with incorporation or reduction of molecular oxygen"/>
    <property type="evidence" value="ECO:0007669"/>
    <property type="project" value="InterPro"/>
</dbReference>
<dbReference type="GO" id="GO:0020037">
    <property type="term" value="F:heme binding"/>
    <property type="evidence" value="ECO:0007669"/>
    <property type="project" value="InterPro"/>
</dbReference>
<dbReference type="AlphaFoldDB" id="A0A1M7R435"/>
<evidence type="ECO:0000256" key="1">
    <source>
        <dbReference type="ARBA" id="ARBA00010617"/>
    </source>
</evidence>
<organism evidence="3 4">
    <name type="scientific">Cryptosporangium aurantiacum</name>
    <dbReference type="NCBI Taxonomy" id="134849"/>
    <lineage>
        <taxon>Bacteria</taxon>
        <taxon>Bacillati</taxon>
        <taxon>Actinomycetota</taxon>
        <taxon>Actinomycetes</taxon>
        <taxon>Cryptosporangiales</taxon>
        <taxon>Cryptosporangiaceae</taxon>
        <taxon>Cryptosporangium</taxon>
    </lineage>
</organism>
<dbReference type="GO" id="GO:0005506">
    <property type="term" value="F:iron ion binding"/>
    <property type="evidence" value="ECO:0007669"/>
    <property type="project" value="InterPro"/>
</dbReference>
<reference evidence="3 4" key="1">
    <citation type="submission" date="2016-11" db="EMBL/GenBank/DDBJ databases">
        <authorList>
            <person name="Jaros S."/>
            <person name="Januszkiewicz K."/>
            <person name="Wedrychowicz H."/>
        </authorList>
    </citation>
    <scope>NUCLEOTIDE SEQUENCE [LARGE SCALE GENOMIC DNA]</scope>
    <source>
        <strain evidence="3 4">DSM 46144</strain>
    </source>
</reference>
<dbReference type="InterPro" id="IPR001128">
    <property type="entry name" value="Cyt_P450"/>
</dbReference>
<evidence type="ECO:0000313" key="4">
    <source>
        <dbReference type="Proteomes" id="UP000184440"/>
    </source>
</evidence>
<evidence type="ECO:0000256" key="2">
    <source>
        <dbReference type="RuleBase" id="RU000461"/>
    </source>
</evidence>
<keyword evidence="4" id="KW-1185">Reference proteome</keyword>
<comment type="similarity">
    <text evidence="1 2">Belongs to the cytochrome P450 family.</text>
</comment>
<dbReference type="Proteomes" id="UP000184440">
    <property type="component" value="Unassembled WGS sequence"/>
</dbReference>
<dbReference type="PRINTS" id="PR00359">
    <property type="entry name" value="BP450"/>
</dbReference>
<keyword evidence="2" id="KW-0349">Heme</keyword>
<evidence type="ECO:0000313" key="3">
    <source>
        <dbReference type="EMBL" id="SHN39743.1"/>
    </source>
</evidence>
<dbReference type="InterPro" id="IPR036396">
    <property type="entry name" value="Cyt_P450_sf"/>
</dbReference>
<name>A0A1M7R435_9ACTN</name>
<dbReference type="RefSeq" id="WP_073259697.1">
    <property type="nucleotide sequence ID" value="NZ_FRCS01000006.1"/>
</dbReference>
<dbReference type="InterPro" id="IPR017972">
    <property type="entry name" value="Cyt_P450_CS"/>
</dbReference>
<dbReference type="InterPro" id="IPR002397">
    <property type="entry name" value="Cyt_P450_B"/>
</dbReference>
<accession>A0A1M7R435</accession>
<keyword evidence="2" id="KW-0408">Iron</keyword>
<gene>
    <name evidence="3" type="ORF">SAMN05443668_106351</name>
</gene>
<dbReference type="SUPFAM" id="SSF48264">
    <property type="entry name" value="Cytochrome P450"/>
    <property type="match status" value="1"/>
</dbReference>
<proteinExistence type="inferred from homology"/>